<evidence type="ECO:0000259" key="2">
    <source>
        <dbReference type="Pfam" id="PF14200"/>
    </source>
</evidence>
<organism evidence="3 4">
    <name type="scientific">Streptomyces ortus</name>
    <dbReference type="NCBI Taxonomy" id="2867268"/>
    <lineage>
        <taxon>Bacteria</taxon>
        <taxon>Bacillati</taxon>
        <taxon>Actinomycetota</taxon>
        <taxon>Actinomycetes</taxon>
        <taxon>Kitasatosporales</taxon>
        <taxon>Streptomycetaceae</taxon>
        <taxon>Streptomyces</taxon>
    </lineage>
</organism>
<comment type="caution">
    <text evidence="3">The sequence shown here is derived from an EMBL/GenBank/DDBJ whole genome shotgun (WGS) entry which is preliminary data.</text>
</comment>
<gene>
    <name evidence="3" type="ORF">K3769_40285</name>
</gene>
<feature type="domain" description="Ricin B lectin" evidence="2">
    <location>
        <begin position="78"/>
        <end position="157"/>
    </location>
</feature>
<dbReference type="Proteomes" id="UP001165590">
    <property type="component" value="Unassembled WGS sequence"/>
</dbReference>
<reference evidence="3" key="1">
    <citation type="journal article" date="2022" name="bioRxiv">
        <title>Discovery and biosynthetic assessment of Streptomyces ortus sp nov. isolated from a deep-sea sponge.</title>
        <authorList>
            <person name="Williams S.E."/>
        </authorList>
    </citation>
    <scope>NUCLEOTIDE SEQUENCE</scope>
    <source>
        <strain evidence="3">A15ISP2-DRY2</strain>
    </source>
</reference>
<evidence type="ECO:0000313" key="4">
    <source>
        <dbReference type="Proteomes" id="UP001165590"/>
    </source>
</evidence>
<evidence type="ECO:0000313" key="3">
    <source>
        <dbReference type="EMBL" id="MCX4238909.1"/>
    </source>
</evidence>
<dbReference type="Gene3D" id="2.80.10.50">
    <property type="match status" value="1"/>
</dbReference>
<name>A0ABT3VIZ9_9ACTN</name>
<dbReference type="CDD" id="cd00161">
    <property type="entry name" value="beta-trefoil_Ricin-like"/>
    <property type="match status" value="1"/>
</dbReference>
<accession>A0ABT3VIZ9</accession>
<keyword evidence="4" id="KW-1185">Reference proteome</keyword>
<protein>
    <submittedName>
        <fullName evidence="3">RICIN domain-containing protein</fullName>
    </submittedName>
</protein>
<dbReference type="InterPro" id="IPR000772">
    <property type="entry name" value="Ricin_B_lectin"/>
</dbReference>
<dbReference type="RefSeq" id="WP_267031164.1">
    <property type="nucleotide sequence ID" value="NZ_JAIFZO010000002.1"/>
</dbReference>
<evidence type="ECO:0000256" key="1">
    <source>
        <dbReference type="SAM" id="SignalP"/>
    </source>
</evidence>
<dbReference type="PROSITE" id="PS50231">
    <property type="entry name" value="RICIN_B_LECTIN"/>
    <property type="match status" value="1"/>
</dbReference>
<dbReference type="EMBL" id="JAIFZO010000002">
    <property type="protein sequence ID" value="MCX4238909.1"/>
    <property type="molecule type" value="Genomic_DNA"/>
</dbReference>
<proteinExistence type="predicted"/>
<feature type="chain" id="PRO_5046114449" evidence="1">
    <location>
        <begin position="32"/>
        <end position="178"/>
    </location>
</feature>
<sequence length="178" mass="19816">MNVRKRAIPGSVLAMVVAAFSLLGTANGAQAAPAAAPSIVAQRTVTIDQADTHRFLDAHEIESLDFRVITRPFQNNSTQHWLLTDLSNGLSTIRQVSTGRYLDAYQGSGDDFRVVTRTAENDATQAWIILPSNNGTFTIQEASNSRYLDAYELSSQDFQVVTRQWKNADEERWRIIDV</sequence>
<dbReference type="SUPFAM" id="SSF50370">
    <property type="entry name" value="Ricin B-like lectins"/>
    <property type="match status" value="1"/>
</dbReference>
<keyword evidence="1" id="KW-0732">Signal</keyword>
<dbReference type="InterPro" id="IPR035992">
    <property type="entry name" value="Ricin_B-like_lectins"/>
</dbReference>
<feature type="signal peptide" evidence="1">
    <location>
        <begin position="1"/>
        <end position="31"/>
    </location>
</feature>
<dbReference type="Pfam" id="PF14200">
    <property type="entry name" value="RicinB_lectin_2"/>
    <property type="match status" value="1"/>
</dbReference>